<sequence length="286" mass="29280">MSVAQPSGGRTSHAVRRAGHAVSRGVDTVGRQVIFSVGALASTGKAARHYPRETMRVVSEIGLGTGILAMIGGSVAIMGFLTLFAGATVAVQGFTSLGNIGVEALTGFLSAYVNVRVIAPVTAGVGLAATIGAGTTAQLGAMRISEEIDALEVMAVRSVPYLVGTRILAGLIAVIPLYALSVLAAFLSSRIATVVILGQSPGVYDHYFSTFLRPTDVAWSFVQAVIMALVVMTVHSYYGFTATGGPSGVGVATGRAVRMSLIGVVAVTLLISLALYGSSRQLHLAG</sequence>
<dbReference type="EMBL" id="LS483468">
    <property type="protein sequence ID" value="SQI31781.1"/>
    <property type="molecule type" value="Genomic_DNA"/>
</dbReference>
<keyword evidence="1" id="KW-0472">Membrane</keyword>
<dbReference type="PANTHER" id="PTHR30188">
    <property type="entry name" value="ABC TRANSPORTER PERMEASE PROTEIN-RELATED"/>
    <property type="match status" value="1"/>
</dbReference>
<dbReference type="PANTHER" id="PTHR30188:SF13">
    <property type="entry name" value="CONSERVED HYPOTHETICAL INTEGRAL MEMBRANE PROTEIN YRBE3B"/>
    <property type="match status" value="1"/>
</dbReference>
<organism evidence="2 3">
    <name type="scientific">Rhodococcus coprophilus</name>
    <dbReference type="NCBI Taxonomy" id="38310"/>
    <lineage>
        <taxon>Bacteria</taxon>
        <taxon>Bacillati</taxon>
        <taxon>Actinomycetota</taxon>
        <taxon>Actinomycetes</taxon>
        <taxon>Mycobacteriales</taxon>
        <taxon>Nocardiaceae</taxon>
        <taxon>Rhodococcus</taxon>
    </lineage>
</organism>
<evidence type="ECO:0000313" key="3">
    <source>
        <dbReference type="Proteomes" id="UP000249091"/>
    </source>
</evidence>
<dbReference type="KEGG" id="rcr:NCTC10994_02045"/>
<dbReference type="AlphaFoldDB" id="A0A2X4TXS1"/>
<dbReference type="GO" id="GO:0043190">
    <property type="term" value="C:ATP-binding cassette (ABC) transporter complex"/>
    <property type="evidence" value="ECO:0007669"/>
    <property type="project" value="InterPro"/>
</dbReference>
<keyword evidence="3" id="KW-1185">Reference proteome</keyword>
<accession>A0A2X4TXS1</accession>
<reference evidence="2 3" key="1">
    <citation type="submission" date="2018-06" db="EMBL/GenBank/DDBJ databases">
        <authorList>
            <consortium name="Pathogen Informatics"/>
            <person name="Doyle S."/>
        </authorList>
    </citation>
    <scope>NUCLEOTIDE SEQUENCE [LARGE SCALE GENOMIC DNA]</scope>
    <source>
        <strain evidence="2 3">NCTC10994</strain>
    </source>
</reference>
<dbReference type="GO" id="GO:0005548">
    <property type="term" value="F:phospholipid transporter activity"/>
    <property type="evidence" value="ECO:0007669"/>
    <property type="project" value="TreeGrafter"/>
</dbReference>
<feature type="transmembrane region" description="Helical" evidence="1">
    <location>
        <begin position="61"/>
        <end position="91"/>
    </location>
</feature>
<protein>
    <submittedName>
        <fullName evidence="2">Putative YrbE family protein</fullName>
    </submittedName>
</protein>
<proteinExistence type="predicted"/>
<keyword evidence="1" id="KW-1133">Transmembrane helix</keyword>
<evidence type="ECO:0000256" key="1">
    <source>
        <dbReference type="SAM" id="Phobius"/>
    </source>
</evidence>
<feature type="transmembrane region" description="Helical" evidence="1">
    <location>
        <begin position="167"/>
        <end position="197"/>
    </location>
</feature>
<dbReference type="Pfam" id="PF02405">
    <property type="entry name" value="MlaE"/>
    <property type="match status" value="1"/>
</dbReference>
<dbReference type="InterPro" id="IPR030802">
    <property type="entry name" value="Permease_MalE"/>
</dbReference>
<dbReference type="STRING" id="1219011.GCA_001895045_03138"/>
<keyword evidence="1" id="KW-0812">Transmembrane</keyword>
<feature type="transmembrane region" description="Helical" evidence="1">
    <location>
        <begin position="217"/>
        <end position="238"/>
    </location>
</feature>
<name>A0A2X4TXS1_9NOCA</name>
<feature type="transmembrane region" description="Helical" evidence="1">
    <location>
        <begin position="259"/>
        <end position="277"/>
    </location>
</feature>
<dbReference type="Proteomes" id="UP000249091">
    <property type="component" value="Chromosome 1"/>
</dbReference>
<gene>
    <name evidence="2" type="primary">yrbE5B</name>
    <name evidence="2" type="ORF">NCTC10994_02045</name>
</gene>
<evidence type="ECO:0000313" key="2">
    <source>
        <dbReference type="EMBL" id="SQI31781.1"/>
    </source>
</evidence>
<feature type="transmembrane region" description="Helical" evidence="1">
    <location>
        <begin position="111"/>
        <end position="133"/>
    </location>
</feature>